<dbReference type="Proteomes" id="UP000002297">
    <property type="component" value="Chromosome"/>
</dbReference>
<dbReference type="OrthoDB" id="9788539at2"/>
<dbReference type="EMBL" id="CP002046">
    <property type="protein sequence ID" value="EAP86502.1"/>
    <property type="molecule type" value="Genomic_DNA"/>
</dbReference>
<evidence type="ECO:0000256" key="2">
    <source>
        <dbReference type="ARBA" id="ARBA00013064"/>
    </source>
</evidence>
<evidence type="ECO:0000256" key="4">
    <source>
        <dbReference type="ARBA" id="ARBA00051722"/>
    </source>
</evidence>
<proteinExistence type="inferred from homology"/>
<comment type="catalytic activity">
    <reaction evidence="4">
        <text>O-phospho-L-tyrosyl-[protein] + H2O = L-tyrosyl-[protein] + phosphate</text>
        <dbReference type="Rhea" id="RHEA:10684"/>
        <dbReference type="Rhea" id="RHEA-COMP:10136"/>
        <dbReference type="Rhea" id="RHEA-COMP:20101"/>
        <dbReference type="ChEBI" id="CHEBI:15377"/>
        <dbReference type="ChEBI" id="CHEBI:43474"/>
        <dbReference type="ChEBI" id="CHEBI:46858"/>
        <dbReference type="ChEBI" id="CHEBI:61978"/>
        <dbReference type="EC" id="3.1.3.48"/>
    </reaction>
</comment>
<accession>A3U9L6</accession>
<dbReference type="Gene3D" id="3.20.20.140">
    <property type="entry name" value="Metal-dependent hydrolases"/>
    <property type="match status" value="1"/>
</dbReference>
<protein>
    <recommendedName>
        <fullName evidence="2">protein-tyrosine-phosphatase</fullName>
        <ecNumber evidence="2">3.1.3.48</ecNumber>
    </recommendedName>
</protein>
<dbReference type="eggNOG" id="COG4464">
    <property type="taxonomic scope" value="Bacteria"/>
</dbReference>
<dbReference type="EC" id="3.1.3.48" evidence="2"/>
<dbReference type="PANTHER" id="PTHR39181:SF1">
    <property type="entry name" value="TYROSINE-PROTEIN PHOSPHATASE YWQE"/>
    <property type="match status" value="1"/>
</dbReference>
<keyword evidence="6" id="KW-1185">Reference proteome</keyword>
<organism evidence="5 6">
    <name type="scientific">Croceibacter atlanticus (strain ATCC BAA-628 / JCM 21780 / CIP 108009 / IAM 15332 / KCTC 12090 / HTCC2559)</name>
    <dbReference type="NCBI Taxonomy" id="216432"/>
    <lineage>
        <taxon>Bacteria</taxon>
        <taxon>Pseudomonadati</taxon>
        <taxon>Bacteroidota</taxon>
        <taxon>Flavobacteriia</taxon>
        <taxon>Flavobacteriales</taxon>
        <taxon>Flavobacteriaceae</taxon>
        <taxon>Croceibacter</taxon>
    </lineage>
</organism>
<dbReference type="HOGENOM" id="CLU_085966_0_0_10"/>
<dbReference type="GeneID" id="89453879"/>
<dbReference type="SUPFAM" id="SSF89550">
    <property type="entry name" value="PHP domain-like"/>
    <property type="match status" value="1"/>
</dbReference>
<dbReference type="KEGG" id="cat:CA2559_10718"/>
<dbReference type="InterPro" id="IPR016195">
    <property type="entry name" value="Pol/histidinol_Pase-like"/>
</dbReference>
<dbReference type="AlphaFoldDB" id="A3U9L6"/>
<evidence type="ECO:0000256" key="1">
    <source>
        <dbReference type="ARBA" id="ARBA00005750"/>
    </source>
</evidence>
<keyword evidence="3" id="KW-0378">Hydrolase</keyword>
<gene>
    <name evidence="5" type="ordered locus">CA2559_10718</name>
</gene>
<dbReference type="Pfam" id="PF19567">
    <property type="entry name" value="CpsB_CapC"/>
    <property type="match status" value="1"/>
</dbReference>
<evidence type="ECO:0000256" key="3">
    <source>
        <dbReference type="ARBA" id="ARBA00022801"/>
    </source>
</evidence>
<dbReference type="GO" id="GO:0004725">
    <property type="term" value="F:protein tyrosine phosphatase activity"/>
    <property type="evidence" value="ECO:0007669"/>
    <property type="project" value="UniProtKB-EC"/>
</dbReference>
<sequence length="246" mass="28126">MLSIFSPKTFLRDLLVGFTDVHNHILPGIDDGAKTVEESIDLIKGLNNLGFKEFIATPHTMNDYYPNTYETITNAHNTVQQALTKNLSNIKIGYSSEYMMDSHFENLLEDNKIIPLKDSLILVEMSYLQPPINLEEIIYKIGVAGYEPILAHPERYAFYHKNNEYYKTLKKLGCKFQLNMLSLTSQYGESVTKTANRLLKDGMIDYIASDTHHKRHVSKIGSLKLNKNQVTYLKPIITETNLIFSS</sequence>
<dbReference type="STRING" id="216432.CA2559_10718"/>
<name>A3U9L6_CROAH</name>
<evidence type="ECO:0000313" key="5">
    <source>
        <dbReference type="EMBL" id="EAP86502.1"/>
    </source>
</evidence>
<dbReference type="GO" id="GO:0030145">
    <property type="term" value="F:manganese ion binding"/>
    <property type="evidence" value="ECO:0007669"/>
    <property type="project" value="InterPro"/>
</dbReference>
<evidence type="ECO:0000313" key="6">
    <source>
        <dbReference type="Proteomes" id="UP000002297"/>
    </source>
</evidence>
<dbReference type="PANTHER" id="PTHR39181">
    <property type="entry name" value="TYROSINE-PROTEIN PHOSPHATASE YWQE"/>
    <property type="match status" value="1"/>
</dbReference>
<comment type="similarity">
    <text evidence="1">Belongs to the metallo-dependent hydrolases superfamily. CpsB/CapC family.</text>
</comment>
<dbReference type="RefSeq" id="WP_013187885.1">
    <property type="nucleotide sequence ID" value="NC_014230.1"/>
</dbReference>
<reference evidence="5 6" key="1">
    <citation type="journal article" date="2010" name="J. Bacteriol.">
        <title>The complete genome sequence of Croceibacter atlanticus HTCC2559T.</title>
        <authorList>
            <person name="Oh H.M."/>
            <person name="Kang I."/>
            <person name="Ferriera S."/>
            <person name="Giovannoni S.J."/>
            <person name="Cho J.C."/>
        </authorList>
    </citation>
    <scope>NUCLEOTIDE SEQUENCE [LARGE SCALE GENOMIC DNA]</scope>
    <source>
        <strain evidence="6">ATCC BAA-628 / HTCC2559 / KCTC 12090</strain>
    </source>
</reference>
<dbReference type="InterPro" id="IPR016667">
    <property type="entry name" value="Caps_polysacc_synth_CpsB/CapC"/>
</dbReference>